<feature type="transmembrane region" description="Helical" evidence="7">
    <location>
        <begin position="405"/>
        <end position="424"/>
    </location>
</feature>
<evidence type="ECO:0000256" key="2">
    <source>
        <dbReference type="ARBA" id="ARBA00022475"/>
    </source>
</evidence>
<feature type="transmembrane region" description="Helical" evidence="7">
    <location>
        <begin position="365"/>
        <end position="393"/>
    </location>
</feature>
<feature type="transmembrane region" description="Helical" evidence="7">
    <location>
        <begin position="444"/>
        <end position="465"/>
    </location>
</feature>
<comment type="subunit">
    <text evidence="7">The complex comprises the extracytoplasmic solute receptor protein and the two transmembrane proteins.</text>
</comment>
<feature type="transmembrane region" description="Helical" evidence="7">
    <location>
        <begin position="150"/>
        <end position="168"/>
    </location>
</feature>
<keyword evidence="3 7" id="KW-0997">Cell inner membrane</keyword>
<evidence type="ECO:0000256" key="6">
    <source>
        <dbReference type="ARBA" id="ARBA00023136"/>
    </source>
</evidence>
<organism evidence="9 10">
    <name type="scientific">Ferruginivarius sediminum</name>
    <dbReference type="NCBI Taxonomy" id="2661937"/>
    <lineage>
        <taxon>Bacteria</taxon>
        <taxon>Pseudomonadati</taxon>
        <taxon>Pseudomonadota</taxon>
        <taxon>Alphaproteobacteria</taxon>
        <taxon>Rhodospirillales</taxon>
        <taxon>Rhodospirillaceae</taxon>
        <taxon>Ferruginivarius</taxon>
    </lineage>
</organism>
<feature type="domain" description="TRAP C4-dicarboxylate transport system permease DctM subunit" evidence="8">
    <location>
        <begin position="52"/>
        <end position="468"/>
    </location>
</feature>
<dbReference type="GO" id="GO:0005886">
    <property type="term" value="C:plasma membrane"/>
    <property type="evidence" value="ECO:0007669"/>
    <property type="project" value="UniProtKB-SubCell"/>
</dbReference>
<evidence type="ECO:0000256" key="3">
    <source>
        <dbReference type="ARBA" id="ARBA00022519"/>
    </source>
</evidence>
<evidence type="ECO:0000256" key="4">
    <source>
        <dbReference type="ARBA" id="ARBA00022692"/>
    </source>
</evidence>
<comment type="subcellular location">
    <subcellularLocation>
        <location evidence="1 7">Cell inner membrane</location>
        <topology evidence="1 7">Multi-pass membrane protein</topology>
    </subcellularLocation>
</comment>
<keyword evidence="5 7" id="KW-1133">Transmembrane helix</keyword>
<feature type="transmembrane region" description="Helical" evidence="7">
    <location>
        <begin position="92"/>
        <end position="114"/>
    </location>
</feature>
<feature type="transmembrane region" description="Helical" evidence="7">
    <location>
        <begin position="14"/>
        <end position="36"/>
    </location>
</feature>
<keyword evidence="7" id="KW-0813">Transport</keyword>
<feature type="transmembrane region" description="Helical" evidence="7">
    <location>
        <begin position="261"/>
        <end position="282"/>
    </location>
</feature>
<comment type="similarity">
    <text evidence="7">Belongs to the TRAP transporter large permease family.</text>
</comment>
<evidence type="ECO:0000256" key="1">
    <source>
        <dbReference type="ARBA" id="ARBA00004429"/>
    </source>
</evidence>
<dbReference type="GO" id="GO:0022857">
    <property type="term" value="F:transmembrane transporter activity"/>
    <property type="evidence" value="ECO:0007669"/>
    <property type="project" value="UniProtKB-UniRule"/>
</dbReference>
<accession>A0A369T5Q6</accession>
<feature type="transmembrane region" description="Helical" evidence="7">
    <location>
        <begin position="216"/>
        <end position="240"/>
    </location>
</feature>
<evidence type="ECO:0000256" key="5">
    <source>
        <dbReference type="ARBA" id="ARBA00022989"/>
    </source>
</evidence>
<evidence type="ECO:0000259" key="8">
    <source>
        <dbReference type="Pfam" id="PF06808"/>
    </source>
</evidence>
<dbReference type="InterPro" id="IPR010656">
    <property type="entry name" value="DctM"/>
</dbReference>
<comment type="caution">
    <text evidence="9">The sequence shown here is derived from an EMBL/GenBank/DDBJ whole genome shotgun (WGS) entry which is preliminary data.</text>
</comment>
<dbReference type="EMBL" id="QPMH01000022">
    <property type="protein sequence ID" value="RDD60653.1"/>
    <property type="molecule type" value="Genomic_DNA"/>
</dbReference>
<protein>
    <recommendedName>
        <fullName evidence="7">TRAP transporter large permease protein</fullName>
    </recommendedName>
</protein>
<keyword evidence="6 7" id="KW-0472">Membrane</keyword>
<sequence length="479" mass="50233">MSLPATSSRGIGDWLPLALVGAVLVLFAVTAGYVLIEGRGIGIELGSLLLVGSILLLMLTGLPLAIVTALVAILFTVGWFGPMGLPLVASRVYSFISEYVLVAVPMFVLMASILDRSGIARDLYDAMRVWAGGLRGGVAVQTLVAAVFLAAISGIIGGEIVLLGMIALPQMLRLGYDRSIAIGTVCAGGSLGTMIPPSIVLIIYGLTANVAIGDLFLATITPGLLLAALYVGFILIRCHLNPQAGPPAPLEERRMSLRGKLAKLKGVAIPMAVAVLVLGSIYGGIASVTEAACMGVVGVLAAAAIRRELTLAMLRDSLTQTLNTCGMIIWIGIGASALVGVYNLMGGTRFVQEAITGLGVAPIVVLAFMMLILLVLGMFMDWIGIALLTMPIFVPVVQDLGYSPVWFGILFAMNMQVSYITPPFGPAAFYLKSVAPPEISLADIFASLWPFILLQLCGLAIVLLFPEIAMWLPEAVNGH</sequence>
<dbReference type="PANTHER" id="PTHR33362">
    <property type="entry name" value="SIALIC ACID TRAP TRANSPORTER PERMEASE PROTEIN SIAT-RELATED"/>
    <property type="match status" value="1"/>
</dbReference>
<dbReference type="InterPro" id="IPR004681">
    <property type="entry name" value="TRAP_DctM"/>
</dbReference>
<evidence type="ECO:0000256" key="7">
    <source>
        <dbReference type="RuleBase" id="RU369079"/>
    </source>
</evidence>
<keyword evidence="2" id="KW-1003">Cell membrane</keyword>
<reference evidence="9 10" key="1">
    <citation type="submission" date="2018-07" db="EMBL/GenBank/DDBJ databases">
        <title>Venubactetium sediminum gen. nov., sp. nov., isolated from a marine solar saltern.</title>
        <authorList>
            <person name="Wang S."/>
        </authorList>
    </citation>
    <scope>NUCLEOTIDE SEQUENCE [LARGE SCALE GENOMIC DNA]</scope>
    <source>
        <strain evidence="9 10">WD2A32</strain>
    </source>
</reference>
<keyword evidence="4 7" id="KW-0812">Transmembrane</keyword>
<name>A0A369T5Q6_9PROT</name>
<evidence type="ECO:0000313" key="9">
    <source>
        <dbReference type="EMBL" id="RDD60653.1"/>
    </source>
</evidence>
<dbReference type="NCBIfam" id="TIGR00786">
    <property type="entry name" value="dctM"/>
    <property type="match status" value="1"/>
</dbReference>
<feature type="transmembrane region" description="Helical" evidence="7">
    <location>
        <begin position="48"/>
        <end position="80"/>
    </location>
</feature>
<dbReference type="Pfam" id="PF06808">
    <property type="entry name" value="DctM"/>
    <property type="match status" value="1"/>
</dbReference>
<dbReference type="RefSeq" id="WP_114583430.1">
    <property type="nucleotide sequence ID" value="NZ_QPMH01000022.1"/>
</dbReference>
<evidence type="ECO:0000313" key="10">
    <source>
        <dbReference type="Proteomes" id="UP000253941"/>
    </source>
</evidence>
<dbReference type="Proteomes" id="UP000253941">
    <property type="component" value="Unassembled WGS sequence"/>
</dbReference>
<dbReference type="AlphaFoldDB" id="A0A369T5Q6"/>
<gene>
    <name evidence="9" type="ORF">DRB17_17025</name>
</gene>
<proteinExistence type="inferred from homology"/>
<keyword evidence="10" id="KW-1185">Reference proteome</keyword>
<feature type="transmembrane region" description="Helical" evidence="7">
    <location>
        <begin position="180"/>
        <end position="204"/>
    </location>
</feature>
<feature type="transmembrane region" description="Helical" evidence="7">
    <location>
        <begin position="325"/>
        <end position="345"/>
    </location>
</feature>
<dbReference type="PIRSF" id="PIRSF006066">
    <property type="entry name" value="HI0050"/>
    <property type="match status" value="1"/>
</dbReference>
<comment type="function">
    <text evidence="7">Part of the tripartite ATP-independent periplasmic (TRAP) transport system.</text>
</comment>
<dbReference type="PANTHER" id="PTHR33362:SF7">
    <property type="entry name" value="SLL1103 PROTEIN"/>
    <property type="match status" value="1"/>
</dbReference>